<name>A0A1G7NCS0_9BACL</name>
<keyword evidence="1" id="KW-1133">Transmembrane helix</keyword>
<dbReference type="OrthoDB" id="2381253at2"/>
<feature type="transmembrane region" description="Helical" evidence="1">
    <location>
        <begin position="13"/>
        <end position="46"/>
    </location>
</feature>
<organism evidence="2 3">
    <name type="scientific">Fontibacillus panacisegetis</name>
    <dbReference type="NCBI Taxonomy" id="670482"/>
    <lineage>
        <taxon>Bacteria</taxon>
        <taxon>Bacillati</taxon>
        <taxon>Bacillota</taxon>
        <taxon>Bacilli</taxon>
        <taxon>Bacillales</taxon>
        <taxon>Paenibacillaceae</taxon>
        <taxon>Fontibacillus</taxon>
    </lineage>
</organism>
<dbReference type="Proteomes" id="UP000198972">
    <property type="component" value="Unassembled WGS sequence"/>
</dbReference>
<reference evidence="2 3" key="1">
    <citation type="submission" date="2016-10" db="EMBL/GenBank/DDBJ databases">
        <authorList>
            <person name="de Groot N.N."/>
        </authorList>
    </citation>
    <scope>NUCLEOTIDE SEQUENCE [LARGE SCALE GENOMIC DNA]</scope>
    <source>
        <strain evidence="2 3">DSM 28129</strain>
    </source>
</reference>
<dbReference type="RefSeq" id="WP_091231467.1">
    <property type="nucleotide sequence ID" value="NZ_FNBG01000015.1"/>
</dbReference>
<keyword evidence="1" id="KW-0812">Transmembrane</keyword>
<dbReference type="STRING" id="670482.SAMN04488542_115109"/>
<evidence type="ECO:0000256" key="1">
    <source>
        <dbReference type="SAM" id="Phobius"/>
    </source>
</evidence>
<dbReference type="AlphaFoldDB" id="A0A1G7NCS0"/>
<proteinExistence type="predicted"/>
<gene>
    <name evidence="2" type="ORF">SAMN04488542_115109</name>
</gene>
<evidence type="ECO:0000313" key="2">
    <source>
        <dbReference type="EMBL" id="SDF71848.1"/>
    </source>
</evidence>
<evidence type="ECO:0008006" key="4">
    <source>
        <dbReference type="Google" id="ProtNLM"/>
    </source>
</evidence>
<protein>
    <recommendedName>
        <fullName evidence="4">5-bromo-4-chloroindolyl phosphate hydrolysis protein</fullName>
    </recommendedName>
</protein>
<sequence length="222" mass="24743">MQLKYKLAISATAAGYIISLITSLILPVALVLLIPTAISIIGVLILSKQSIALKGPTTPAQTITEQKPTYEQNRVSEGLGIEETEHAIAQDPFWGPIQDYIDVLQEMIISEGQKDALDNEIVEKSLSLLTRIKHLIPQLKEMNAGNMNHNIQRLVFKDLNGAINPFLKLSGEGKRINRRLLLNGLKDIHTKLSSYVESIEQKDLIELQTRVELIHQRYGSAD</sequence>
<keyword evidence="3" id="KW-1185">Reference proteome</keyword>
<evidence type="ECO:0000313" key="3">
    <source>
        <dbReference type="Proteomes" id="UP000198972"/>
    </source>
</evidence>
<keyword evidence="1" id="KW-0472">Membrane</keyword>
<dbReference type="EMBL" id="FNBG01000015">
    <property type="protein sequence ID" value="SDF71848.1"/>
    <property type="molecule type" value="Genomic_DNA"/>
</dbReference>
<accession>A0A1G7NCS0</accession>